<dbReference type="FunFam" id="1.10.150.310:FF:000001">
    <property type="entry name" value="RNA-binding transcriptional accessory protein"/>
    <property type="match status" value="1"/>
</dbReference>
<dbReference type="SMART" id="SM00316">
    <property type="entry name" value="S1"/>
    <property type="match status" value="1"/>
</dbReference>
<dbReference type="InterPro" id="IPR032639">
    <property type="entry name" value="Tex_YqgF"/>
</dbReference>
<dbReference type="PANTHER" id="PTHR10724:SF10">
    <property type="entry name" value="S1 RNA-BINDING DOMAIN-CONTAINING PROTEIN 1"/>
    <property type="match status" value="1"/>
</dbReference>
<dbReference type="Pfam" id="PF16921">
    <property type="entry name" value="Tex_YqgF"/>
    <property type="match status" value="1"/>
</dbReference>
<keyword evidence="1" id="KW-0175">Coiled coil</keyword>
<dbReference type="Pfam" id="PF12836">
    <property type="entry name" value="HHH_3"/>
    <property type="match status" value="1"/>
</dbReference>
<dbReference type="InterPro" id="IPR037027">
    <property type="entry name" value="YqgF/RNaseH-like_dom_sf"/>
</dbReference>
<organism evidence="4 5">
    <name type="scientific">Veillonella criceti</name>
    <dbReference type="NCBI Taxonomy" id="103891"/>
    <lineage>
        <taxon>Bacteria</taxon>
        <taxon>Bacillati</taxon>
        <taxon>Bacillota</taxon>
        <taxon>Negativicutes</taxon>
        <taxon>Veillonellales</taxon>
        <taxon>Veillonellaceae</taxon>
        <taxon>Veillonella</taxon>
    </lineage>
</organism>
<dbReference type="InterPro" id="IPR055179">
    <property type="entry name" value="Tex-like_central_region"/>
</dbReference>
<dbReference type="InterPro" id="IPR003029">
    <property type="entry name" value="S1_domain"/>
</dbReference>
<dbReference type="GO" id="GO:0003729">
    <property type="term" value="F:mRNA binding"/>
    <property type="evidence" value="ECO:0007669"/>
    <property type="project" value="TreeGrafter"/>
</dbReference>
<dbReference type="SUPFAM" id="SSF158832">
    <property type="entry name" value="Tex N-terminal region-like"/>
    <property type="match status" value="1"/>
</dbReference>
<dbReference type="Proteomes" id="UP000255367">
    <property type="component" value="Unassembled WGS sequence"/>
</dbReference>
<dbReference type="InterPro" id="IPR012337">
    <property type="entry name" value="RNaseH-like_sf"/>
</dbReference>
<dbReference type="PROSITE" id="PS50126">
    <property type="entry name" value="S1"/>
    <property type="match status" value="1"/>
</dbReference>
<dbReference type="OrthoDB" id="9804714at2"/>
<dbReference type="Pfam" id="PF09371">
    <property type="entry name" value="Tex_N"/>
    <property type="match status" value="1"/>
</dbReference>
<evidence type="ECO:0000256" key="2">
    <source>
        <dbReference type="SAM" id="MobiDB-lite"/>
    </source>
</evidence>
<dbReference type="SUPFAM" id="SSF50249">
    <property type="entry name" value="Nucleic acid-binding proteins"/>
    <property type="match status" value="1"/>
</dbReference>
<dbReference type="Gene3D" id="1.10.10.650">
    <property type="entry name" value="RuvA domain 2-like"/>
    <property type="match status" value="1"/>
</dbReference>
<dbReference type="InterPro" id="IPR044146">
    <property type="entry name" value="S1_Tex"/>
</dbReference>
<dbReference type="Gene3D" id="1.10.150.310">
    <property type="entry name" value="Tex RuvX-like domain-like"/>
    <property type="match status" value="1"/>
</dbReference>
<dbReference type="FunFam" id="3.30.420.140:FF:000001">
    <property type="entry name" value="RNA-binding transcriptional accessory protein"/>
    <property type="match status" value="1"/>
</dbReference>
<dbReference type="Gene3D" id="3.30.420.140">
    <property type="entry name" value="YqgF/RNase H-like domain"/>
    <property type="match status" value="1"/>
</dbReference>
<dbReference type="SUPFAM" id="SSF53098">
    <property type="entry name" value="Ribonuclease H-like"/>
    <property type="match status" value="1"/>
</dbReference>
<dbReference type="GO" id="GO:0005737">
    <property type="term" value="C:cytoplasm"/>
    <property type="evidence" value="ECO:0007669"/>
    <property type="project" value="UniProtKB-ARBA"/>
</dbReference>
<dbReference type="Pfam" id="PF00575">
    <property type="entry name" value="S1"/>
    <property type="match status" value="1"/>
</dbReference>
<dbReference type="AlphaFoldDB" id="A0A380NP88"/>
<keyword evidence="4" id="KW-0687">Ribonucleoprotein</keyword>
<gene>
    <name evidence="4" type="primary">yhgF</name>
    <name evidence="4" type="ORF">NCTC12020_01865</name>
</gene>
<dbReference type="SUPFAM" id="SSF47781">
    <property type="entry name" value="RuvA domain 2-like"/>
    <property type="match status" value="2"/>
</dbReference>
<dbReference type="SMART" id="SM00732">
    <property type="entry name" value="YqgFc"/>
    <property type="match status" value="1"/>
</dbReference>
<dbReference type="InterPro" id="IPR023319">
    <property type="entry name" value="Tex-like_HTH_dom_sf"/>
</dbReference>
<feature type="domain" description="S1 motif" evidence="3">
    <location>
        <begin position="654"/>
        <end position="722"/>
    </location>
</feature>
<feature type="coiled-coil region" evidence="1">
    <location>
        <begin position="48"/>
        <end position="82"/>
    </location>
</feature>
<dbReference type="InterPro" id="IPR050437">
    <property type="entry name" value="Ribos_protein_bS1-like"/>
</dbReference>
<dbReference type="GO" id="GO:0003735">
    <property type="term" value="F:structural constituent of ribosome"/>
    <property type="evidence" value="ECO:0007669"/>
    <property type="project" value="TreeGrafter"/>
</dbReference>
<keyword evidence="5" id="KW-1185">Reference proteome</keyword>
<dbReference type="Gene3D" id="2.40.50.140">
    <property type="entry name" value="Nucleic acid-binding proteins"/>
    <property type="match status" value="1"/>
</dbReference>
<evidence type="ECO:0000313" key="4">
    <source>
        <dbReference type="EMBL" id="SUP44856.1"/>
    </source>
</evidence>
<evidence type="ECO:0000313" key="5">
    <source>
        <dbReference type="Proteomes" id="UP000255367"/>
    </source>
</evidence>
<keyword evidence="4" id="KW-0689">Ribosomal protein</keyword>
<dbReference type="GO" id="GO:0006139">
    <property type="term" value="P:nucleobase-containing compound metabolic process"/>
    <property type="evidence" value="ECO:0007669"/>
    <property type="project" value="InterPro"/>
</dbReference>
<dbReference type="Gene3D" id="1.10.3500.10">
    <property type="entry name" value="Tex N-terminal region-like"/>
    <property type="match status" value="1"/>
</dbReference>
<evidence type="ECO:0000259" key="3">
    <source>
        <dbReference type="PROSITE" id="PS50126"/>
    </source>
</evidence>
<dbReference type="EMBL" id="UHIO01000001">
    <property type="protein sequence ID" value="SUP44856.1"/>
    <property type="molecule type" value="Genomic_DNA"/>
</dbReference>
<dbReference type="CDD" id="cd05685">
    <property type="entry name" value="S1_Tex"/>
    <property type="match status" value="1"/>
</dbReference>
<name>A0A380NP88_9FIRM</name>
<dbReference type="Pfam" id="PF17674">
    <property type="entry name" value="HHH_9"/>
    <property type="match status" value="1"/>
</dbReference>
<dbReference type="GO" id="GO:0006412">
    <property type="term" value="P:translation"/>
    <property type="evidence" value="ECO:0007669"/>
    <property type="project" value="TreeGrafter"/>
</dbReference>
<dbReference type="GO" id="GO:0005840">
    <property type="term" value="C:ribosome"/>
    <property type="evidence" value="ECO:0007669"/>
    <property type="project" value="UniProtKB-KW"/>
</dbReference>
<dbReference type="PANTHER" id="PTHR10724">
    <property type="entry name" value="30S RIBOSOMAL PROTEIN S1"/>
    <property type="match status" value="1"/>
</dbReference>
<dbReference type="InterPro" id="IPR006641">
    <property type="entry name" value="YqgF/RNaseH-like_dom"/>
</dbReference>
<dbReference type="FunFam" id="2.40.50.140:FF:000051">
    <property type="entry name" value="RNA-binding transcriptional accessory protein"/>
    <property type="match status" value="1"/>
</dbReference>
<proteinExistence type="predicted"/>
<dbReference type="InterPro" id="IPR023323">
    <property type="entry name" value="Tex-like_dom_sf"/>
</dbReference>
<reference evidence="4 5" key="1">
    <citation type="submission" date="2018-06" db="EMBL/GenBank/DDBJ databases">
        <authorList>
            <consortium name="Pathogen Informatics"/>
            <person name="Doyle S."/>
        </authorList>
    </citation>
    <scope>NUCLEOTIDE SEQUENCE [LARGE SCALE GENOMIC DNA]</scope>
    <source>
        <strain evidence="4 5">NCTC12020</strain>
    </source>
</reference>
<evidence type="ECO:0000256" key="1">
    <source>
        <dbReference type="SAM" id="Coils"/>
    </source>
</evidence>
<feature type="region of interest" description="Disordered" evidence="2">
    <location>
        <begin position="721"/>
        <end position="804"/>
    </location>
</feature>
<dbReference type="FunFam" id="1.10.10.650:FF:000001">
    <property type="entry name" value="S1 RNA-binding domain 1"/>
    <property type="match status" value="1"/>
</dbReference>
<dbReference type="InterPro" id="IPR041692">
    <property type="entry name" value="HHH_9"/>
</dbReference>
<dbReference type="InterPro" id="IPR010994">
    <property type="entry name" value="RuvA_2-like"/>
</dbReference>
<dbReference type="Pfam" id="PF22706">
    <property type="entry name" value="Tex_central_region"/>
    <property type="match status" value="1"/>
</dbReference>
<dbReference type="InterPro" id="IPR012340">
    <property type="entry name" value="NA-bd_OB-fold"/>
</dbReference>
<feature type="compositionally biased region" description="Low complexity" evidence="2">
    <location>
        <begin position="764"/>
        <end position="779"/>
    </location>
</feature>
<sequence length="804" mass="89576">MLEKMSQYIATELGVKGWQVKVAVELLDEGNTVPFIARYRKEKTGELKDEQLREIEERIKYLRNLEQRREEIVRSITEQEKMTPELATAIEGAMKLQELEDLYLPYRPKKRTRASIAREQGLEPLAAMIVSEVADDIAASAETLAQPFITDEVPTIEAAWQGAMDIVAEDVSDRADFRAYLREAIWRDGKVKAVLVDETDDNKEVRQGFLQYENHEEAIHQMPSHRILAINRGEKLGVLKVTITAPDETYIAYMLGKLPVPAVTSLVPYKELAVADAYKRLIFPAMEREIRKTLTENADEQAIKVFGTNLRNLLLQPPLAGHVIMGLDPGYRMGCKMAIIDAQGNVLDQGIYHLTAGEKGKEAAKVDMAHRIRKWKVTLLSIGNGTASYETEQFVSQLIEAEKLDCHYIITNEAGASVYSASKLAIEELPDLDVSIRGAVSIARRVQDPLAESVKIDPKSIGVGQYQHDVNQKQLSATLDQVVETVVNHVGVELNTASPAILQHVAGISSAVANNIVAYRKDNGTFHNRKELLKVKRLGPAAFTQCAGFLRIKDSQNPLDNTPVHPESYELAETIIKDLGFSLTQLNDKATLEAFHEKLALVDAETVAANLEAGVPTVRDILEALAKPGRDPREDLPAPMTRKHVMSLEDVKVGTVVKGTVHNVVDFGAFVDFGLKVNGLLHRSEFCRRNEHPSDVLAVGDIIEAEIISVEPARNRIGLSMKSLRNKGNSQLGKSTGEDTKIQSGSENRRNQRNNKNHVNEAGSNNRRNNQQNQQNSQNRRNKKRNEPAPFVNNNITIVYSKKK</sequence>
<accession>A0A380NP88</accession>
<protein>
    <submittedName>
        <fullName evidence="4">30S ribosomal protein S1</fullName>
    </submittedName>
</protein>
<dbReference type="RefSeq" id="WP_115310942.1">
    <property type="nucleotide sequence ID" value="NZ_UHIO01000001.1"/>
</dbReference>
<dbReference type="InterPro" id="IPR018974">
    <property type="entry name" value="Tex-like_N"/>
</dbReference>